<gene>
    <name evidence="3" type="ORF">AVDCRST_MAG21-1026</name>
</gene>
<dbReference type="CDD" id="cd00085">
    <property type="entry name" value="HNHc"/>
    <property type="match status" value="1"/>
</dbReference>
<sequence>MLTQVTARFAEHRPGPPPECESLATGSEKRVHLGGELTPSCGSYVPAEWGAALGISTGSAARLLADSFDLDVRMPGIWAALRIGLCDLSLARTAASRTRLLSAATALLVEEAVLPLLPNLTRARLLALIDRIIAREEPAALEERVRQVTDRREVWIDPTCDDHAGISGTLDGIDASRLDSRLDELAGMLGLVQRAGFPGFGPQAETFQQRRARALGLLPDPACVDVLVRAARAITHPSADSSSASGNTAAEGLLRPVTLYVHLRADGTTDLEGHGVLSLPTVRDLLSTTSVTVRPVLDLTVPHSSSRYRPSETVDEAVVVRNPRCVFPYCDRESRRCQRDHTEPWPKGPTSTDNLGPLCVHHHHIKTHGQWTVVQQRPGRFVWRSPGGQQYEVDPDGTERHWAPG</sequence>
<evidence type="ECO:0000313" key="3">
    <source>
        <dbReference type="EMBL" id="CAA9375459.1"/>
    </source>
</evidence>
<dbReference type="InterPro" id="IPR003615">
    <property type="entry name" value="HNH_nuc"/>
</dbReference>
<organism evidence="3">
    <name type="scientific">uncultured Nocardioidaceae bacterium</name>
    <dbReference type="NCBI Taxonomy" id="253824"/>
    <lineage>
        <taxon>Bacteria</taxon>
        <taxon>Bacillati</taxon>
        <taxon>Actinomycetota</taxon>
        <taxon>Actinomycetes</taxon>
        <taxon>Propionibacteriales</taxon>
        <taxon>Nocardioidaceae</taxon>
        <taxon>environmental samples</taxon>
    </lineage>
</organism>
<dbReference type="InterPro" id="IPR003870">
    <property type="entry name" value="DUF222"/>
</dbReference>
<proteinExistence type="predicted"/>
<dbReference type="EMBL" id="CADCUL010000112">
    <property type="protein sequence ID" value="CAA9375459.1"/>
    <property type="molecule type" value="Genomic_DNA"/>
</dbReference>
<feature type="region of interest" description="Disordered" evidence="1">
    <location>
        <begin position="385"/>
        <end position="405"/>
    </location>
</feature>
<protein>
    <recommendedName>
        <fullName evidence="2">HNH nuclease domain-containing protein</fullName>
    </recommendedName>
</protein>
<name>A0A6J4N7S4_9ACTN</name>
<evidence type="ECO:0000259" key="2">
    <source>
        <dbReference type="SMART" id="SM00507"/>
    </source>
</evidence>
<evidence type="ECO:0000256" key="1">
    <source>
        <dbReference type="SAM" id="MobiDB-lite"/>
    </source>
</evidence>
<dbReference type="AlphaFoldDB" id="A0A6J4N7S4"/>
<dbReference type="Pfam" id="PF02720">
    <property type="entry name" value="DUF222"/>
    <property type="match status" value="1"/>
</dbReference>
<dbReference type="SMART" id="SM00507">
    <property type="entry name" value="HNHc"/>
    <property type="match status" value="1"/>
</dbReference>
<accession>A0A6J4N7S4</accession>
<feature type="domain" description="HNH nuclease" evidence="2">
    <location>
        <begin position="313"/>
        <end position="364"/>
    </location>
</feature>
<reference evidence="3" key="1">
    <citation type="submission" date="2020-02" db="EMBL/GenBank/DDBJ databases">
        <authorList>
            <person name="Meier V. D."/>
        </authorList>
    </citation>
    <scope>NUCLEOTIDE SEQUENCE</scope>
    <source>
        <strain evidence="3">AVDCRST_MAG21</strain>
    </source>
</reference>